<evidence type="ECO:0000313" key="2">
    <source>
        <dbReference type="Proteomes" id="UP001150581"/>
    </source>
</evidence>
<protein>
    <submittedName>
        <fullName evidence="1">Guanine nucleotide exchange protein for ADP-robosylation factor</fullName>
    </submittedName>
</protein>
<evidence type="ECO:0000313" key="1">
    <source>
        <dbReference type="EMBL" id="KAJ1890286.1"/>
    </source>
</evidence>
<keyword evidence="2" id="KW-1185">Reference proteome</keyword>
<dbReference type="EMBL" id="JANBPG010001370">
    <property type="protein sequence ID" value="KAJ1890286.1"/>
    <property type="molecule type" value="Genomic_DNA"/>
</dbReference>
<organism evidence="1 2">
    <name type="scientific">Kickxella alabastrina</name>
    <dbReference type="NCBI Taxonomy" id="61397"/>
    <lineage>
        <taxon>Eukaryota</taxon>
        <taxon>Fungi</taxon>
        <taxon>Fungi incertae sedis</taxon>
        <taxon>Zoopagomycota</taxon>
        <taxon>Kickxellomycotina</taxon>
        <taxon>Kickxellomycetes</taxon>
        <taxon>Kickxellales</taxon>
        <taxon>Kickxellaceae</taxon>
        <taxon>Kickxella</taxon>
    </lineage>
</organism>
<proteinExistence type="predicted"/>
<reference evidence="1" key="1">
    <citation type="submission" date="2022-07" db="EMBL/GenBank/DDBJ databases">
        <title>Phylogenomic reconstructions and comparative analyses of Kickxellomycotina fungi.</title>
        <authorList>
            <person name="Reynolds N.K."/>
            <person name="Stajich J.E."/>
            <person name="Barry K."/>
            <person name="Grigoriev I.V."/>
            <person name="Crous P."/>
            <person name="Smith M.E."/>
        </authorList>
    </citation>
    <scope>NUCLEOTIDE SEQUENCE</scope>
    <source>
        <strain evidence="1">Benny 63K</strain>
    </source>
</reference>
<accession>A0ACC1I8G7</accession>
<dbReference type="Proteomes" id="UP001150581">
    <property type="component" value="Unassembled WGS sequence"/>
</dbReference>
<sequence length="2031" mass="219126">MLNTIRTAYNVFVLARSHVNQTIAQGTLTQMVHLVLSRAPVEIEDSAEDSAENPADVDRRRQANDGAVRDAFLLLRALCKLSMRQIPNDHALDGKSPQLRSRCLALNLIRLALSEHTAVFVSSYVYLRSNAADNAHNSSGSGGPITASTAVAAATAASAAAAAAAALRSLASSSEDEFGDTEGPDHAISQEIAQTASRQLEADGTSASNGSASPPPPAPSTVAVPLIAVIRQYLSLSLSRNLVSSNAMVLDLGLAVFELTMLHMRAYLRREMEVIFREILLPLLENKSSGSLHQRGRLLQTLSRLLAQPALVVELYLNYDCAEDSRVNVFQRLAEILCRLGASYVVPPNKNSPHYWLASPNAESSADGMSMVAAAWRVVQQRQTVFNMPLAQVLRAAAAGGSGSGALDAFAAGALSDNRRGSRTLSMSSQSTIMSSVAMVGSSGISSATLMYGGLNFATGDKGNMATAAAVATTDEYMVRQWAMDGLAAMLQSMVAWSDRLAGPSALANLADDEAAGAEHIVPEAPLTADSDTSAAVDHFPHEQEASAPSDDPQEMSSIKHRKQQFELGCKLFALKPKKGIASWQNSGFIKSNDPQEIARFLASSNNQGIDKLQLGEYLGDGDAFNIAVMHAFVDLMDFSGMDFVTALRRFLQAFRLPGEAQKIDRFMLKFAERYVTGNPGTGFANADTAYVLAFSTVMLNTDHYSPQVKNRMTKQDFINNNRGINDGQDIDRVLLEGVYDQVDQEEIKMKDDPLEGKVQGANVAGAAAPGSLFALWGNNTANRIREQHSHASAAMAAKSEQSIRSMAKMRRKRAMRRPSVSVASNMLNGDARSVEQGEDAGSMATLDTWAMLLDMTDYLHATRPDHIAPMFAIIWAAVLPALSSPMHTSTDPHVIAACLVGFQSGIALSCRFRMPLERATFVTTLRNFTQLQNLAEMKRKHVEAIRALIEVAASRPDVGDGLAESWLDVLQCVSQLERLQLLTQGSEAAAASVHRSSRASSSIDSSSMFGFASSVLSVGSGGSGGNSGSQSISARALFAAPSAGSSANMSNGFAAGSAAGDGHSQVPKVSVAELAKLETNSQVLVVMVDRLFTASVHLSGLGIVDFVRALSQVAWGEITATFRGEDPKQQQIKHHSRRGSAVTRSQPPPPSRLFSLTKIVEISYYNMGRIRVEWSQIWAILGPLFDRVGAYSDTRAALFALDSLRQLSMKFLEKEELPHFAFQKEFLRPFAEILEGYIPDSSNGSGEEQSSTRSRSSVVIVDVLVKDMVLRCVHQLVQAAAYHIRSGWRAILNVAQIAARDSSDGIAEMGFHIAKACAEHHGPQMWMLATANVPVLGGSTDSEDTRTVEVVSVTGIEYFHELIDCLNEFAVGAATRRPRFALGAIDTMYLAAVSLGKQIIEHSAFAASASEDISLDDQPLYRVWMPVLRALHEVVMHTEDLEVRTRALDAFFRLIMKQGQHFSHGLWASVLRDLVFTMFADLRDPSASRRFATVDDLELWFSTTLIKALRHLVALFTRYYPKQLSNPMMSEVLELLVMCIAQPSEILGKIGTSCLQDLIRSNYTKWDEEAWGMACDTLARLFNWSQPRELFSIAGASWESEQRAAAATLMSSITPSTAAPQQPASQTPKAAGGGEALPVIAPILRKSPSSNGTRAHVVNRPSPLRTGDSAASLLSSTDGNETPSPASAGPENGITAVPLPVPTMKPLPRANSVKATSVPTSDGSDVKPDYIHITLKCILQLLLIQTVGELFGTNVETGESVTEAGDFYAHMSAHHLFILLDCLDQSRAFAHRFNMDRKVRRRLVEMGVMPTMPSLLKQETSSVVTELHILQRMHFDAIGVADSARGQKHGSNGSNSSGIAENMLAERQAVGDEVDDRLATLMRSVIVQYCSAAPGAEQAGSDDIIAFANGSGNGSSPGMGSGRNRIIHLVSSRTMRGVSDTNVKRSAVVALSWRPSVLVILTHMALLVNSTDNSRPFRAAVSRLWPELIDCLGVAASVGDFDIIGAVQRILAISGSEFKLSVAKYRTQDS</sequence>
<name>A0ACC1I8G7_9FUNG</name>
<comment type="caution">
    <text evidence="1">The sequence shown here is derived from an EMBL/GenBank/DDBJ whole genome shotgun (WGS) entry which is preliminary data.</text>
</comment>
<gene>
    <name evidence="1" type="primary">SEC7_2</name>
    <name evidence="1" type="ORF">LPJ66_007571</name>
</gene>